<dbReference type="Proteomes" id="UP001150238">
    <property type="component" value="Unassembled WGS sequence"/>
</dbReference>
<comment type="caution">
    <text evidence="2">The sequence shown here is derived from an EMBL/GenBank/DDBJ whole genome shotgun (WGS) entry which is preliminary data.</text>
</comment>
<protein>
    <submittedName>
        <fullName evidence="2">Uncharacterized protein</fullName>
    </submittedName>
</protein>
<reference evidence="2" key="1">
    <citation type="submission" date="2022-08" db="EMBL/GenBank/DDBJ databases">
        <authorList>
            <consortium name="DOE Joint Genome Institute"/>
            <person name="Min B."/>
            <person name="Riley R."/>
            <person name="Sierra-Patev S."/>
            <person name="Naranjo-Ortiz M."/>
            <person name="Looney B."/>
            <person name="Konkel Z."/>
            <person name="Slot J.C."/>
            <person name="Sakamoto Y."/>
            <person name="Steenwyk J.L."/>
            <person name="Rokas A."/>
            <person name="Carro J."/>
            <person name="Camarero S."/>
            <person name="Ferreira P."/>
            <person name="Molpeceres G."/>
            <person name="Ruiz-Duenas F.J."/>
            <person name="Serrano A."/>
            <person name="Henrissat B."/>
            <person name="Drula E."/>
            <person name="Hughes K.W."/>
            <person name="Mata J.L."/>
            <person name="Ishikawa N.K."/>
            <person name="Vargas-Isla R."/>
            <person name="Ushijima S."/>
            <person name="Smith C.A."/>
            <person name="Ahrendt S."/>
            <person name="Andreopoulos W."/>
            <person name="He G."/>
            <person name="Labutti K."/>
            <person name="Lipzen A."/>
            <person name="Ng V."/>
            <person name="Sandor L."/>
            <person name="Barry K."/>
            <person name="Martinez A.T."/>
            <person name="Xiao Y."/>
            <person name="Gibbons J.G."/>
            <person name="Terashima K."/>
            <person name="Hibbett D.S."/>
            <person name="Grigoriev I.V."/>
        </authorList>
    </citation>
    <scope>NUCLEOTIDE SEQUENCE</scope>
    <source>
        <strain evidence="2">Sp2 HRB7682 ss15</strain>
    </source>
</reference>
<keyword evidence="1" id="KW-0812">Transmembrane</keyword>
<evidence type="ECO:0000256" key="1">
    <source>
        <dbReference type="SAM" id="Phobius"/>
    </source>
</evidence>
<accession>A0A9W9AWS8</accession>
<organism evidence="2 3">
    <name type="scientific">Lentinula lateritia</name>
    <dbReference type="NCBI Taxonomy" id="40482"/>
    <lineage>
        <taxon>Eukaryota</taxon>
        <taxon>Fungi</taxon>
        <taxon>Dikarya</taxon>
        <taxon>Basidiomycota</taxon>
        <taxon>Agaricomycotina</taxon>
        <taxon>Agaricomycetes</taxon>
        <taxon>Agaricomycetidae</taxon>
        <taxon>Agaricales</taxon>
        <taxon>Marasmiineae</taxon>
        <taxon>Omphalotaceae</taxon>
        <taxon>Lentinula</taxon>
    </lineage>
</organism>
<gene>
    <name evidence="2" type="ORF">C8J55DRAFT_421425</name>
</gene>
<proteinExistence type="predicted"/>
<keyword evidence="1" id="KW-0472">Membrane</keyword>
<keyword evidence="1" id="KW-1133">Transmembrane helix</keyword>
<dbReference type="AlphaFoldDB" id="A0A9W9AWS8"/>
<sequence length="189" mass="21001">MDLRRRTPFKFVTSEDSDDGAVITSVSEQEEVIESLREETAKSNKRSTFMMQIVVLSSAFLHLIYFVNLDPTDETIPLPRPFVFVSLVLHANLMLLLDPIAVRNSFLSIGILNEIIDLGKWTLSVTLAYSLAFVAPAVCLFLRHSWLSVACWSITPLITYAVQSVLEAAATGNEHIRSLEALKYTAPGA</sequence>
<evidence type="ECO:0000313" key="2">
    <source>
        <dbReference type="EMBL" id="KAJ4491432.1"/>
    </source>
</evidence>
<dbReference type="EMBL" id="JANVFS010000006">
    <property type="protein sequence ID" value="KAJ4491432.1"/>
    <property type="molecule type" value="Genomic_DNA"/>
</dbReference>
<feature type="transmembrane region" description="Helical" evidence="1">
    <location>
        <begin position="49"/>
        <end position="69"/>
    </location>
</feature>
<feature type="transmembrane region" description="Helical" evidence="1">
    <location>
        <begin position="121"/>
        <end position="142"/>
    </location>
</feature>
<reference evidence="2" key="2">
    <citation type="journal article" date="2023" name="Proc. Natl. Acad. Sci. U.S.A.">
        <title>A global phylogenomic analysis of the shiitake genus Lentinula.</title>
        <authorList>
            <person name="Sierra-Patev S."/>
            <person name="Min B."/>
            <person name="Naranjo-Ortiz M."/>
            <person name="Looney B."/>
            <person name="Konkel Z."/>
            <person name="Slot J.C."/>
            <person name="Sakamoto Y."/>
            <person name="Steenwyk J.L."/>
            <person name="Rokas A."/>
            <person name="Carro J."/>
            <person name="Camarero S."/>
            <person name="Ferreira P."/>
            <person name="Molpeceres G."/>
            <person name="Ruiz-Duenas F.J."/>
            <person name="Serrano A."/>
            <person name="Henrissat B."/>
            <person name="Drula E."/>
            <person name="Hughes K.W."/>
            <person name="Mata J.L."/>
            <person name="Ishikawa N.K."/>
            <person name="Vargas-Isla R."/>
            <person name="Ushijima S."/>
            <person name="Smith C.A."/>
            <person name="Donoghue J."/>
            <person name="Ahrendt S."/>
            <person name="Andreopoulos W."/>
            <person name="He G."/>
            <person name="LaButti K."/>
            <person name="Lipzen A."/>
            <person name="Ng V."/>
            <person name="Riley R."/>
            <person name="Sandor L."/>
            <person name="Barry K."/>
            <person name="Martinez A.T."/>
            <person name="Xiao Y."/>
            <person name="Gibbons J.G."/>
            <person name="Terashima K."/>
            <person name="Grigoriev I.V."/>
            <person name="Hibbett D."/>
        </authorList>
    </citation>
    <scope>NUCLEOTIDE SEQUENCE</scope>
    <source>
        <strain evidence="2">Sp2 HRB7682 ss15</strain>
    </source>
</reference>
<name>A0A9W9AWS8_9AGAR</name>
<evidence type="ECO:0000313" key="3">
    <source>
        <dbReference type="Proteomes" id="UP001150238"/>
    </source>
</evidence>